<evidence type="ECO:0000313" key="2">
    <source>
        <dbReference type="Proteomes" id="UP000052268"/>
    </source>
</evidence>
<dbReference type="PATRIC" id="fig|1114963.3.peg.2309"/>
<dbReference type="Proteomes" id="UP000052268">
    <property type="component" value="Unassembled WGS sequence"/>
</dbReference>
<reference evidence="1 2" key="1">
    <citation type="journal article" date="2015" name="G3 (Bethesda)">
        <title>Insights into Ongoing Evolution of the Hexachlorocyclohexane Catabolic Pathway from Comparative Genomics of Ten Sphingomonadaceae Strains.</title>
        <authorList>
            <person name="Pearce S.L."/>
            <person name="Oakeshott J.G."/>
            <person name="Pandey G."/>
        </authorList>
    </citation>
    <scope>NUCLEOTIDE SEQUENCE [LARGE SCALE GENOMIC DNA]</scope>
    <source>
        <strain evidence="1 2">LL02</strain>
    </source>
</reference>
<protein>
    <submittedName>
        <fullName evidence="1">Uncharacterized protein</fullName>
    </submittedName>
</protein>
<name>A0A0J7XT44_9SPHN</name>
<evidence type="ECO:0000313" key="1">
    <source>
        <dbReference type="EMBL" id="KMS54842.1"/>
    </source>
</evidence>
<dbReference type="RefSeq" id="WP_059152104.1">
    <property type="nucleotide sequence ID" value="NZ_KQ130454.1"/>
</dbReference>
<accession>A0A0J7XT44</accession>
<gene>
    <name evidence="1" type="ORF">V474_17375</name>
</gene>
<sequence>MTIRFAAAFGGTTPAIARSLCLGAPLGAVNDNIPSSGPVLRTVSSDTASAAEAAWSEIDAALAAALMHFARHGLSAASRARTEAETAHASGDVSASAHWLEICRQLDRRMAAAATRRLQA</sequence>
<organism evidence="1 2">
    <name type="scientific">Novosphingobium barchaimii LL02</name>
    <dbReference type="NCBI Taxonomy" id="1114963"/>
    <lineage>
        <taxon>Bacteria</taxon>
        <taxon>Pseudomonadati</taxon>
        <taxon>Pseudomonadota</taxon>
        <taxon>Alphaproteobacteria</taxon>
        <taxon>Sphingomonadales</taxon>
        <taxon>Sphingomonadaceae</taxon>
        <taxon>Novosphingobium</taxon>
    </lineage>
</organism>
<dbReference type="AlphaFoldDB" id="A0A0J7XT44"/>
<dbReference type="EMBL" id="JACU01000005">
    <property type="protein sequence ID" value="KMS54842.1"/>
    <property type="molecule type" value="Genomic_DNA"/>
</dbReference>
<dbReference type="OrthoDB" id="7510084at2"/>
<keyword evidence="2" id="KW-1185">Reference proteome</keyword>
<proteinExistence type="predicted"/>
<comment type="caution">
    <text evidence="1">The sequence shown here is derived from an EMBL/GenBank/DDBJ whole genome shotgun (WGS) entry which is preliminary data.</text>
</comment>